<dbReference type="NCBIfam" id="TIGR00797">
    <property type="entry name" value="matE"/>
    <property type="match status" value="1"/>
</dbReference>
<dbReference type="OrthoDB" id="9789527at2"/>
<evidence type="ECO:0000256" key="7">
    <source>
        <dbReference type="SAM" id="Phobius"/>
    </source>
</evidence>
<dbReference type="InterPro" id="IPR002528">
    <property type="entry name" value="MATE_fam"/>
</dbReference>
<name>A0A090MTN1_AFIFE</name>
<evidence type="ECO:0000256" key="1">
    <source>
        <dbReference type="ARBA" id="ARBA00004141"/>
    </source>
</evidence>
<feature type="transmembrane region" description="Helical" evidence="7">
    <location>
        <begin position="240"/>
        <end position="259"/>
    </location>
</feature>
<evidence type="ECO:0000256" key="4">
    <source>
        <dbReference type="ARBA" id="ARBA00022692"/>
    </source>
</evidence>
<dbReference type="GO" id="GO:0042910">
    <property type="term" value="F:xenobiotic transmembrane transporter activity"/>
    <property type="evidence" value="ECO:0007669"/>
    <property type="project" value="InterPro"/>
</dbReference>
<dbReference type="EMBL" id="CCAZ020000002">
    <property type="protein sequence ID" value="CEG09557.1"/>
    <property type="molecule type" value="Genomic_DNA"/>
</dbReference>
<evidence type="ECO:0000256" key="3">
    <source>
        <dbReference type="ARBA" id="ARBA00022448"/>
    </source>
</evidence>
<dbReference type="RefSeq" id="WP_009339638.1">
    <property type="nucleotide sequence ID" value="NZ_CCAZ020000002.1"/>
</dbReference>
<feature type="transmembrane region" description="Helical" evidence="7">
    <location>
        <begin position="352"/>
        <end position="373"/>
    </location>
</feature>
<dbReference type="PANTHER" id="PTHR43298">
    <property type="entry name" value="MULTIDRUG RESISTANCE PROTEIN NORM-RELATED"/>
    <property type="match status" value="1"/>
</dbReference>
<feature type="transmembrane region" description="Helical" evidence="7">
    <location>
        <begin position="41"/>
        <end position="64"/>
    </location>
</feature>
<proteinExistence type="inferred from homology"/>
<comment type="caution">
    <text evidence="8">The sequence shown here is derived from an EMBL/GenBank/DDBJ whole genome shotgun (WGS) entry which is preliminary data.</text>
</comment>
<feature type="transmembrane region" description="Helical" evidence="7">
    <location>
        <begin position="134"/>
        <end position="152"/>
    </location>
</feature>
<evidence type="ECO:0000313" key="8">
    <source>
        <dbReference type="EMBL" id="CEG09557.1"/>
    </source>
</evidence>
<dbReference type="PANTHER" id="PTHR43298:SF2">
    <property type="entry name" value="FMN_FAD EXPORTER YEEO-RELATED"/>
    <property type="match status" value="1"/>
</dbReference>
<evidence type="ECO:0000256" key="5">
    <source>
        <dbReference type="ARBA" id="ARBA00022989"/>
    </source>
</evidence>
<reference evidence="8 9" key="1">
    <citation type="journal article" date="2014" name="Genome Announc.">
        <title>Genome Sequence of Afipia felis Strain 76713, Isolated in Hospital Water Using an Amoeba Co-Culture Procedure.</title>
        <authorList>
            <person name="Benamar S."/>
            <person name="La Scola B."/>
            <person name="Croce O."/>
        </authorList>
    </citation>
    <scope>NUCLEOTIDE SEQUENCE [LARGE SCALE GENOMIC DNA]</scope>
    <source>
        <strain evidence="8 9">76713</strain>
    </source>
</reference>
<dbReference type="InterPro" id="IPR050222">
    <property type="entry name" value="MATE_MdtK"/>
</dbReference>
<dbReference type="InterPro" id="IPR044644">
    <property type="entry name" value="DinF-like"/>
</dbReference>
<keyword evidence="5 7" id="KW-1133">Transmembrane helix</keyword>
<feature type="transmembrane region" description="Helical" evidence="7">
    <location>
        <begin position="385"/>
        <end position="401"/>
    </location>
</feature>
<dbReference type="GO" id="GO:0005886">
    <property type="term" value="C:plasma membrane"/>
    <property type="evidence" value="ECO:0007669"/>
    <property type="project" value="TreeGrafter"/>
</dbReference>
<feature type="transmembrane region" description="Helical" evidence="7">
    <location>
        <begin position="188"/>
        <end position="209"/>
    </location>
</feature>
<feature type="transmembrane region" description="Helical" evidence="7">
    <location>
        <begin position="271"/>
        <end position="291"/>
    </location>
</feature>
<comment type="subcellular location">
    <subcellularLocation>
        <location evidence="1">Membrane</location>
        <topology evidence="1">Multi-pass membrane protein</topology>
    </subcellularLocation>
</comment>
<dbReference type="GO" id="GO:0015297">
    <property type="term" value="F:antiporter activity"/>
    <property type="evidence" value="ECO:0007669"/>
    <property type="project" value="InterPro"/>
</dbReference>
<dbReference type="Proteomes" id="UP000035762">
    <property type="component" value="Unassembled WGS sequence"/>
</dbReference>
<keyword evidence="6 7" id="KW-0472">Membrane</keyword>
<accession>A0A090MTN1</accession>
<evidence type="ECO:0000256" key="2">
    <source>
        <dbReference type="ARBA" id="ARBA00010199"/>
    </source>
</evidence>
<organism evidence="8 9">
    <name type="scientific">Afipia felis</name>
    <name type="common">Cat scratch disease bacillus</name>
    <dbReference type="NCBI Taxonomy" id="1035"/>
    <lineage>
        <taxon>Bacteria</taxon>
        <taxon>Pseudomonadati</taxon>
        <taxon>Pseudomonadota</taxon>
        <taxon>Alphaproteobacteria</taxon>
        <taxon>Hyphomicrobiales</taxon>
        <taxon>Nitrobacteraceae</taxon>
        <taxon>Afipia</taxon>
    </lineage>
</organism>
<dbReference type="STRING" id="1035.BN961_02985"/>
<feature type="transmembrane region" description="Helical" evidence="7">
    <location>
        <begin position="12"/>
        <end position="35"/>
    </location>
</feature>
<gene>
    <name evidence="8" type="primary">dinF</name>
    <name evidence="8" type="ORF">BN961_02985</name>
</gene>
<keyword evidence="4 7" id="KW-0812">Transmembrane</keyword>
<comment type="similarity">
    <text evidence="2">Belongs to the multi antimicrobial extrusion (MATE) (TC 2.A.66.1) family.</text>
</comment>
<dbReference type="Pfam" id="PF01554">
    <property type="entry name" value="MatE"/>
    <property type="match status" value="2"/>
</dbReference>
<sequence length="446" mass="47227">MNDQLTHGRVFAIAGPAMLANLTTPLLGIVATGVIGQLGEAHLLGGVAMASVVFDCMFWLFGFLRMSTVALTAQALGADNPLEVRATLARGLLIAILSSAVLLIVQKPLAAITFDLMGASGPVTEAARLYFGVRLWSSPFLLANYALLGWLIGQARTGWALAIQIAINLVNIAATVVLVIGLKQGVAGAAHAAIIAEACGLVFGLTLAARMLGRAGFRIPRAVVFERAKLTRMMAINRDIFIRTLALTGAFLFFTAQGAREGDVVLAANAVLNNFALIGSFFLDGLATAAEQLSGYSLGARDRTRFLRTTKLVLGWSMVFAIAVALALALGGPALIDLMTASADVREAARTFMWLATLAPVCGVMAYAFDGIYIGATWARDMRNLMLASLALYFAAWAALLPLGNHGLWLALLIFLLARGCFQALRYRALLKASFAGTLTPANLPR</sequence>
<feature type="transmembrane region" description="Helical" evidence="7">
    <location>
        <begin position="159"/>
        <end position="182"/>
    </location>
</feature>
<protein>
    <submittedName>
        <fullName evidence="8">DNA-damage-inducible protein F</fullName>
    </submittedName>
</protein>
<feature type="transmembrane region" description="Helical" evidence="7">
    <location>
        <begin position="312"/>
        <end position="332"/>
    </location>
</feature>
<keyword evidence="9" id="KW-1185">Reference proteome</keyword>
<dbReference type="CDD" id="cd13136">
    <property type="entry name" value="MATE_DinF_like"/>
    <property type="match status" value="1"/>
</dbReference>
<evidence type="ECO:0000256" key="6">
    <source>
        <dbReference type="ARBA" id="ARBA00023136"/>
    </source>
</evidence>
<feature type="transmembrane region" description="Helical" evidence="7">
    <location>
        <begin position="92"/>
        <end position="114"/>
    </location>
</feature>
<dbReference type="AlphaFoldDB" id="A0A090MTN1"/>
<feature type="transmembrane region" description="Helical" evidence="7">
    <location>
        <begin position="407"/>
        <end position="425"/>
    </location>
</feature>
<keyword evidence="3" id="KW-0813">Transport</keyword>
<evidence type="ECO:0000313" key="9">
    <source>
        <dbReference type="Proteomes" id="UP000035762"/>
    </source>
</evidence>